<dbReference type="PANTHER" id="PTHR47067:SF7">
    <property type="entry name" value="TPX2 (TARGETING PROTEIN FOR XKLP2) PROTEIN FAMILY"/>
    <property type="match status" value="1"/>
</dbReference>
<dbReference type="PANTHER" id="PTHR47067">
    <property type="entry name" value="TPX2 (TARGETING PROTEIN FOR XKLP2) PROTEIN FAMILY-RELATED"/>
    <property type="match status" value="1"/>
</dbReference>
<comment type="caution">
    <text evidence="3">The sequence shown here is derived from an EMBL/GenBank/DDBJ whole genome shotgun (WGS) entry which is preliminary data.</text>
</comment>
<dbReference type="EMBL" id="BKCJ010009668">
    <property type="protein sequence ID" value="GEU88072.1"/>
    <property type="molecule type" value="Genomic_DNA"/>
</dbReference>
<organism evidence="3">
    <name type="scientific">Tanacetum cinerariifolium</name>
    <name type="common">Dalmatian daisy</name>
    <name type="synonym">Chrysanthemum cinerariifolium</name>
    <dbReference type="NCBI Taxonomy" id="118510"/>
    <lineage>
        <taxon>Eukaryota</taxon>
        <taxon>Viridiplantae</taxon>
        <taxon>Streptophyta</taxon>
        <taxon>Embryophyta</taxon>
        <taxon>Tracheophyta</taxon>
        <taxon>Spermatophyta</taxon>
        <taxon>Magnoliopsida</taxon>
        <taxon>eudicotyledons</taxon>
        <taxon>Gunneridae</taxon>
        <taxon>Pentapetalae</taxon>
        <taxon>asterids</taxon>
        <taxon>campanulids</taxon>
        <taxon>Asterales</taxon>
        <taxon>Asteraceae</taxon>
        <taxon>Asteroideae</taxon>
        <taxon>Anthemideae</taxon>
        <taxon>Anthemidinae</taxon>
        <taxon>Tanacetum</taxon>
    </lineage>
</organism>
<protein>
    <submittedName>
        <fullName evidence="3">TPX2 domain-containing protein</fullName>
    </submittedName>
</protein>
<gene>
    <name evidence="3" type="ORF">Tci_060050</name>
</gene>
<feature type="domain" description="Reverse transcriptase Ty1/copia-type" evidence="2">
    <location>
        <begin position="164"/>
        <end position="269"/>
    </location>
</feature>
<dbReference type="Pfam" id="PF07727">
    <property type="entry name" value="RVT_2"/>
    <property type="match status" value="1"/>
</dbReference>
<evidence type="ECO:0000259" key="2">
    <source>
        <dbReference type="Pfam" id="PF07727"/>
    </source>
</evidence>
<dbReference type="InterPro" id="IPR013103">
    <property type="entry name" value="RVT_2"/>
</dbReference>
<reference evidence="3" key="1">
    <citation type="journal article" date="2019" name="Sci. Rep.">
        <title>Draft genome of Tanacetum cinerariifolium, the natural source of mosquito coil.</title>
        <authorList>
            <person name="Yamashiro T."/>
            <person name="Shiraishi A."/>
            <person name="Satake H."/>
            <person name="Nakayama K."/>
        </authorList>
    </citation>
    <scope>NUCLEOTIDE SEQUENCE</scope>
</reference>
<sequence>MVGPFGMFHYPLYVKEAKSYPQPGSVVEKKAFFEAYCNKVDAQKPAAALLEQQKANAAATCHKSNVEERVYGTNHATHDLLSGISNFDSSQKDSSGTTEDASKVIDAAPQSSAISLAKPLNEKIVVATDRKNKATLNNTKKFEDHPSVTEDSGTSQMDPPLLKNQKDEDQTVIRNKARLVAKGYAQEKGIDLEESFAPVTLLEGFWIFIAYEAHKSFLIYQMDVKIDFLIVPLKEEVYVAQPDGFVDPDHPEKVYRLKKALYGLKEASRA</sequence>
<proteinExistence type="predicted"/>
<name>A0A6L2NSM0_TANCI</name>
<dbReference type="AlphaFoldDB" id="A0A6L2NSM0"/>
<feature type="region of interest" description="Disordered" evidence="1">
    <location>
        <begin position="140"/>
        <end position="167"/>
    </location>
</feature>
<evidence type="ECO:0000313" key="3">
    <source>
        <dbReference type="EMBL" id="GEU88072.1"/>
    </source>
</evidence>
<accession>A0A6L2NSM0</accession>
<evidence type="ECO:0000256" key="1">
    <source>
        <dbReference type="SAM" id="MobiDB-lite"/>
    </source>
</evidence>
<dbReference type="InterPro" id="IPR044216">
    <property type="entry name" value="WDL7"/>
</dbReference>